<accession>A0ABT1J7N8</accession>
<proteinExistence type="predicted"/>
<evidence type="ECO:0000313" key="1">
    <source>
        <dbReference type="EMBL" id="MCP2313066.1"/>
    </source>
</evidence>
<organism evidence="1 2">
    <name type="scientific">Kitasatospora paracochleata</name>
    <dbReference type="NCBI Taxonomy" id="58354"/>
    <lineage>
        <taxon>Bacteria</taxon>
        <taxon>Bacillati</taxon>
        <taxon>Actinomycetota</taxon>
        <taxon>Actinomycetes</taxon>
        <taxon>Kitasatosporales</taxon>
        <taxon>Streptomycetaceae</taxon>
        <taxon>Kitasatospora</taxon>
    </lineage>
</organism>
<protein>
    <submittedName>
        <fullName evidence="1">Uncharacterized protein</fullName>
    </submittedName>
</protein>
<dbReference type="Proteomes" id="UP001206483">
    <property type="component" value="Unassembled WGS sequence"/>
</dbReference>
<reference evidence="1 2" key="1">
    <citation type="submission" date="2022-06" db="EMBL/GenBank/DDBJ databases">
        <title>Sequencing the genomes of 1000 actinobacteria strains.</title>
        <authorList>
            <person name="Klenk H.-P."/>
        </authorList>
    </citation>
    <scope>NUCLEOTIDE SEQUENCE [LARGE SCALE GENOMIC DNA]</scope>
    <source>
        <strain evidence="1 2">DSM 41656</strain>
    </source>
</reference>
<name>A0ABT1J7N8_9ACTN</name>
<gene>
    <name evidence="1" type="ORF">FHR36_006247</name>
</gene>
<evidence type="ECO:0000313" key="2">
    <source>
        <dbReference type="Proteomes" id="UP001206483"/>
    </source>
</evidence>
<dbReference type="RefSeq" id="WP_253802599.1">
    <property type="nucleotide sequence ID" value="NZ_BAAAUB010000064.1"/>
</dbReference>
<sequence>MAVLPLAAGVAALVVACFGVGGDQKAVADEVTAAVPLSANDIYWT</sequence>
<comment type="caution">
    <text evidence="1">The sequence shown here is derived from an EMBL/GenBank/DDBJ whole genome shotgun (WGS) entry which is preliminary data.</text>
</comment>
<dbReference type="EMBL" id="JAMZDX010000006">
    <property type="protein sequence ID" value="MCP2313066.1"/>
    <property type="molecule type" value="Genomic_DNA"/>
</dbReference>
<keyword evidence="2" id="KW-1185">Reference proteome</keyword>